<organism evidence="1 2">
    <name type="scientific">Cereibacter sphaeroides</name>
    <name type="common">Rhodobacter sphaeroides</name>
    <dbReference type="NCBI Taxonomy" id="1063"/>
    <lineage>
        <taxon>Bacteria</taxon>
        <taxon>Pseudomonadati</taxon>
        <taxon>Pseudomonadota</taxon>
        <taxon>Alphaproteobacteria</taxon>
        <taxon>Rhodobacterales</taxon>
        <taxon>Paracoccaceae</taxon>
        <taxon>Cereibacter</taxon>
    </lineage>
</organism>
<dbReference type="AlphaFoldDB" id="A0A2W5SEE3"/>
<name>A0A2W5SEE3_CERSP</name>
<accession>A0A2W5SEE3</accession>
<evidence type="ECO:0000313" key="1">
    <source>
        <dbReference type="EMBL" id="PZQ99202.1"/>
    </source>
</evidence>
<evidence type="ECO:0000313" key="2">
    <source>
        <dbReference type="Proteomes" id="UP000248975"/>
    </source>
</evidence>
<reference evidence="1 2" key="1">
    <citation type="submission" date="2017-08" db="EMBL/GenBank/DDBJ databases">
        <title>Infants hospitalized years apart are colonized by the same room-sourced microbial strains.</title>
        <authorList>
            <person name="Brooks B."/>
            <person name="Olm M.R."/>
            <person name="Firek B.A."/>
            <person name="Baker R."/>
            <person name="Thomas B.C."/>
            <person name="Morowitz M.J."/>
            <person name="Banfield J.F."/>
        </authorList>
    </citation>
    <scope>NUCLEOTIDE SEQUENCE [LARGE SCALE GENOMIC DNA]</scope>
    <source>
        <strain evidence="1">S2_003_000_R2_11</strain>
    </source>
</reference>
<proteinExistence type="predicted"/>
<comment type="caution">
    <text evidence="1">The sequence shown here is derived from an EMBL/GenBank/DDBJ whole genome shotgun (WGS) entry which is preliminary data.</text>
</comment>
<dbReference type="EMBL" id="QFQS01000001">
    <property type="protein sequence ID" value="PZQ99202.1"/>
    <property type="molecule type" value="Genomic_DNA"/>
</dbReference>
<gene>
    <name evidence="1" type="ORF">DI533_00395</name>
</gene>
<protein>
    <submittedName>
        <fullName evidence="1">Uncharacterized protein</fullName>
    </submittedName>
</protein>
<dbReference type="Proteomes" id="UP000248975">
    <property type="component" value="Unassembled WGS sequence"/>
</dbReference>
<sequence>MPLPLLLSEKGPLLTYLQGLWPSNPALVEKIHATIRTLLETPDGAMLLDLLEKSTSLSLTPILADTRALEARNAQGFIALDLRRIMSDEIDKLVQQRTDAGSPGRTARRSP</sequence>